<protein>
    <submittedName>
        <fullName evidence="2">Amidohydrolase family protein</fullName>
    </submittedName>
</protein>
<comment type="caution">
    <text evidence="2">The sequence shown here is derived from an EMBL/GenBank/DDBJ whole genome shotgun (WGS) entry which is preliminary data.</text>
</comment>
<evidence type="ECO:0000259" key="1">
    <source>
        <dbReference type="Pfam" id="PF01979"/>
    </source>
</evidence>
<organism evidence="2 3">
    <name type="scientific">Intrasporangium calvum</name>
    <dbReference type="NCBI Taxonomy" id="53358"/>
    <lineage>
        <taxon>Bacteria</taxon>
        <taxon>Bacillati</taxon>
        <taxon>Actinomycetota</taxon>
        <taxon>Actinomycetes</taxon>
        <taxon>Micrococcales</taxon>
        <taxon>Intrasporangiaceae</taxon>
        <taxon>Intrasporangium</taxon>
    </lineage>
</organism>
<dbReference type="InterPro" id="IPR032466">
    <property type="entry name" value="Metal_Hydrolase"/>
</dbReference>
<gene>
    <name evidence="2" type="ORF">OO014_17305</name>
</gene>
<name>A0ABT5GLU1_9MICO</name>
<dbReference type="InterPro" id="IPR006680">
    <property type="entry name" value="Amidohydro-rel"/>
</dbReference>
<dbReference type="Pfam" id="PF01979">
    <property type="entry name" value="Amidohydro_1"/>
    <property type="match status" value="1"/>
</dbReference>
<reference evidence="2 3" key="1">
    <citation type="submission" date="2022-11" db="EMBL/GenBank/DDBJ databases">
        <title>Anaerobic phenanthrene biodegradation by a DNRA strain PheN6.</title>
        <authorList>
            <person name="Zhang Z."/>
        </authorList>
    </citation>
    <scope>NUCLEOTIDE SEQUENCE [LARGE SCALE GENOMIC DNA]</scope>
    <source>
        <strain evidence="2 3">PheN6</strain>
    </source>
</reference>
<feature type="domain" description="Amidohydrolase-related" evidence="1">
    <location>
        <begin position="47"/>
        <end position="361"/>
    </location>
</feature>
<evidence type="ECO:0000313" key="3">
    <source>
        <dbReference type="Proteomes" id="UP001150259"/>
    </source>
</evidence>
<proteinExistence type="predicted"/>
<dbReference type="PANTHER" id="PTHR43135:SF4">
    <property type="entry name" value="AMIDOHYDROLASE-RELATED DOMAIN-CONTAINING PROTEIN"/>
    <property type="match status" value="1"/>
</dbReference>
<dbReference type="PANTHER" id="PTHR43135">
    <property type="entry name" value="ALPHA-D-RIBOSE 1-METHYLPHOSPHONATE 5-TRIPHOSPHATE DIPHOSPHATASE"/>
    <property type="match status" value="1"/>
</dbReference>
<dbReference type="Proteomes" id="UP001150259">
    <property type="component" value="Unassembled WGS sequence"/>
</dbReference>
<dbReference type="EMBL" id="JAPFQL010000101">
    <property type="protein sequence ID" value="MDC5699011.1"/>
    <property type="molecule type" value="Genomic_DNA"/>
</dbReference>
<dbReference type="SUPFAM" id="SSF51556">
    <property type="entry name" value="Metallo-dependent hydrolases"/>
    <property type="match status" value="1"/>
</dbReference>
<evidence type="ECO:0000313" key="2">
    <source>
        <dbReference type="EMBL" id="MDC5699011.1"/>
    </source>
</evidence>
<dbReference type="RefSeq" id="WP_272463568.1">
    <property type="nucleotide sequence ID" value="NZ_JAPFQL010000101.1"/>
</dbReference>
<dbReference type="InterPro" id="IPR051781">
    <property type="entry name" value="Metallo-dep_Hydrolase"/>
</dbReference>
<dbReference type="Gene3D" id="2.30.40.10">
    <property type="entry name" value="Urease, subunit C, domain 1"/>
    <property type="match status" value="1"/>
</dbReference>
<dbReference type="Gene3D" id="3.20.20.140">
    <property type="entry name" value="Metal-dependent hydrolases"/>
    <property type="match status" value="1"/>
</dbReference>
<dbReference type="InterPro" id="IPR011059">
    <property type="entry name" value="Metal-dep_hydrolase_composite"/>
</dbReference>
<keyword evidence="3" id="KW-1185">Reference proteome</keyword>
<accession>A0ABT5GLU1</accession>
<sequence>MSAPVLHVRGQVLVGREDVRDEVWVIDGKVSFTPPRSGTDVQTLDGWVLPGLVDAHCHVGLDSHGAVPREAAEEQAITDRDTGTLLIRDAGQPGDTRWVDEREDLPKIIRAGRHIARSRRYIRNYAHEVEEAELVDHVRLEAHRGDGWVKLVGDWIDREVGDLAPSFSPQAVAEAIAAAHEEGVRVTAHCFGEQSLRDLAAAGIDCVEHATGLQEDTIDEFARRGIAIVPTLVNIANFPALAAPAAEKFPAYHRHMLDLHARRHATIGAAHEAGIPVYVGTDAGGALPHGLVAQEIVELTKAGLSKLEALDAATWAARSWLGRPSIEEGEDADLVVYGADPRDDVTVVAEPKGIVLRGRLVR</sequence>